<name>A0ABR6W7W4_9BACT</name>
<dbReference type="Proteomes" id="UP000700732">
    <property type="component" value="Unassembled WGS sequence"/>
</dbReference>
<dbReference type="EMBL" id="VFIA01000014">
    <property type="protein sequence ID" value="MBC3792238.1"/>
    <property type="molecule type" value="Genomic_DNA"/>
</dbReference>
<protein>
    <submittedName>
        <fullName evidence="1">Uncharacterized protein</fullName>
    </submittedName>
</protein>
<evidence type="ECO:0000313" key="1">
    <source>
        <dbReference type="EMBL" id="MBC3792238.1"/>
    </source>
</evidence>
<gene>
    <name evidence="1" type="ORF">FH603_2748</name>
</gene>
<sequence length="155" mass="17363">MKEKSIRFFSLQENLVEKTTKPSAKTRKLEGFISSTGKLVFPAKTIDQLELEADSVRFRIGTPAGKRKITSLYLLPTHDPAVEAFPLKKAAKSYTIGLRLILQNGEVDYSLTKYKFTIEPVDFEEGVVGYELKLQDEAPKPAYTGKPRGRKPKAA</sequence>
<organism evidence="1 2">
    <name type="scientific">Spirosoma utsteinense</name>
    <dbReference type="NCBI Taxonomy" id="2585773"/>
    <lineage>
        <taxon>Bacteria</taxon>
        <taxon>Pseudomonadati</taxon>
        <taxon>Bacteroidota</taxon>
        <taxon>Cytophagia</taxon>
        <taxon>Cytophagales</taxon>
        <taxon>Cytophagaceae</taxon>
        <taxon>Spirosoma</taxon>
    </lineage>
</organism>
<evidence type="ECO:0000313" key="2">
    <source>
        <dbReference type="Proteomes" id="UP000700732"/>
    </source>
</evidence>
<comment type="caution">
    <text evidence="1">The sequence shown here is derived from an EMBL/GenBank/DDBJ whole genome shotgun (WGS) entry which is preliminary data.</text>
</comment>
<reference evidence="1 2" key="1">
    <citation type="submission" date="2019-06" db="EMBL/GenBank/DDBJ databases">
        <title>Spirosoma utsteinense sp. nov. isolated from Antarctic ice-free soils.</title>
        <authorList>
            <person name="Tahon G."/>
        </authorList>
    </citation>
    <scope>NUCLEOTIDE SEQUENCE [LARGE SCALE GENOMIC DNA]</scope>
    <source>
        <strain evidence="1 2">LMG 31447</strain>
    </source>
</reference>
<proteinExistence type="predicted"/>
<accession>A0ABR6W7W4</accession>
<dbReference type="RefSeq" id="WP_186738018.1">
    <property type="nucleotide sequence ID" value="NZ_VFIA01000014.1"/>
</dbReference>
<keyword evidence="2" id="KW-1185">Reference proteome</keyword>